<dbReference type="InterPro" id="IPR010708">
    <property type="entry name" value="5'(3')-deoxyribonucleotidase"/>
</dbReference>
<dbReference type="GeneID" id="29080381"/>
<protein>
    <submittedName>
        <fullName evidence="2">5' nucleotidase</fullName>
    </submittedName>
</protein>
<dbReference type="SUPFAM" id="SSF56784">
    <property type="entry name" value="HAD-like"/>
    <property type="match status" value="1"/>
</dbReference>
<accession>A0A1B3AYH5</accession>
<dbReference type="RefSeq" id="YP_009287585.1">
    <property type="nucleotide sequence ID" value="NC_031074.1"/>
</dbReference>
<feature type="active site" description="Nucleophile" evidence="1">
    <location>
        <position position="7"/>
    </location>
</feature>
<evidence type="ECO:0000313" key="2">
    <source>
        <dbReference type="EMBL" id="AOE43806.1"/>
    </source>
</evidence>
<dbReference type="Proteomes" id="UP000202170">
    <property type="component" value="Segment"/>
</dbReference>
<evidence type="ECO:0000256" key="1">
    <source>
        <dbReference type="PIRSR" id="PIRSR610708-1"/>
    </source>
</evidence>
<dbReference type="GO" id="GO:0008253">
    <property type="term" value="F:5'-nucleotidase activity"/>
    <property type="evidence" value="ECO:0007669"/>
    <property type="project" value="InterPro"/>
</dbReference>
<dbReference type="InterPro" id="IPR023214">
    <property type="entry name" value="HAD_sf"/>
</dbReference>
<sequence>MARIMLDLDGVIFDFVGALRDFMTDDLGFNADDLPEPTEWAFYEEWGLTAKGFEMVYNNAILNGELFTQLPAREADVTALHWLRDRLHTIHIVTARGMGASAPVAHLQTVEWLRVNNIPYDTLTFASDKTLIQTDYALEDRRENYKALRANKTEAFLFDQPYNQDVPGCSKRSRRVRSVYEFAQAISRENQPF</sequence>
<dbReference type="InterPro" id="IPR036412">
    <property type="entry name" value="HAD-like_sf"/>
</dbReference>
<gene>
    <name evidence="2" type="primary">117</name>
    <name evidence="2" type="ORF">SEA_BANTAM_117</name>
</gene>
<feature type="active site" description="Proton donor" evidence="1">
    <location>
        <position position="9"/>
    </location>
</feature>
<keyword evidence="3" id="KW-1185">Reference proteome</keyword>
<dbReference type="Pfam" id="PF06941">
    <property type="entry name" value="NT5C"/>
    <property type="match status" value="1"/>
</dbReference>
<evidence type="ECO:0000313" key="3">
    <source>
        <dbReference type="Proteomes" id="UP000202170"/>
    </source>
</evidence>
<proteinExistence type="predicted"/>
<name>A0A1B3AYH5_9CAUD</name>
<dbReference type="GO" id="GO:0009264">
    <property type="term" value="P:deoxyribonucleotide catabolic process"/>
    <property type="evidence" value="ECO:0007669"/>
    <property type="project" value="InterPro"/>
</dbReference>
<dbReference type="KEGG" id="vg:29080381"/>
<reference evidence="3" key="1">
    <citation type="submission" date="2016-07" db="EMBL/GenBank/DDBJ databases">
        <authorList>
            <person name="Florea S."/>
            <person name="Webb J.S."/>
            <person name="Jaromczyk J."/>
            <person name="Schardl C.L."/>
        </authorList>
    </citation>
    <scope>NUCLEOTIDE SEQUENCE [LARGE SCALE GENOMIC DNA]</scope>
</reference>
<dbReference type="Gene3D" id="3.40.50.1000">
    <property type="entry name" value="HAD superfamily/HAD-like"/>
    <property type="match status" value="1"/>
</dbReference>
<dbReference type="OrthoDB" id="24125at10239"/>
<dbReference type="EMBL" id="KX557272">
    <property type="protein sequence ID" value="AOE43806.1"/>
    <property type="molecule type" value="Genomic_DNA"/>
</dbReference>
<organism evidence="2 3">
    <name type="scientific">Gordonia phage Bantam</name>
    <dbReference type="NCBI Taxonomy" id="1887641"/>
    <lineage>
        <taxon>Viruses</taxon>
        <taxon>Duplodnaviria</taxon>
        <taxon>Heunggongvirae</taxon>
        <taxon>Uroviricota</taxon>
        <taxon>Caudoviricetes</taxon>
        <taxon>Bantamvirus</taxon>
        <taxon>Bantamvirus bantam</taxon>
    </lineage>
</organism>